<gene>
    <name evidence="3" type="ORF">CSW38_09915</name>
    <name evidence="4" type="ORF">CSW40_00350</name>
    <name evidence="2" type="ORF">CSW50_12475</name>
</gene>
<dbReference type="Proteomes" id="UP000288082">
    <property type="component" value="Unassembled WGS sequence"/>
</dbReference>
<dbReference type="InterPro" id="IPR037523">
    <property type="entry name" value="VOC_core"/>
</dbReference>
<dbReference type="EMBL" id="PELY01000353">
    <property type="protein sequence ID" value="RTH23828.1"/>
    <property type="molecule type" value="Genomic_DNA"/>
</dbReference>
<evidence type="ECO:0000313" key="2">
    <source>
        <dbReference type="EMBL" id="RTG99588.1"/>
    </source>
</evidence>
<proteinExistence type="predicted"/>
<accession>A0A348XPV3</accession>
<evidence type="ECO:0000313" key="4">
    <source>
        <dbReference type="EMBL" id="RTH28732.1"/>
    </source>
</evidence>
<dbReference type="PROSITE" id="PS51819">
    <property type="entry name" value="VOC"/>
    <property type="match status" value="1"/>
</dbReference>
<sequence length="126" mass="14125">MEVLETAVYAEDLEKARAFYEGVLGLPCFQYQPPRHAFFRAGKGVFLVFNPHYTAKEENLPPHGAQGSVHVAFKVAEEDLPLWAGRLKEAGFPVWWADWPRGKSLYTRDPAGNLVELAPAAIWGLE</sequence>
<organism evidence="4 5">
    <name type="scientific">Thermus scotoductus</name>
    <dbReference type="NCBI Taxonomy" id="37636"/>
    <lineage>
        <taxon>Bacteria</taxon>
        <taxon>Thermotogati</taxon>
        <taxon>Deinococcota</taxon>
        <taxon>Deinococci</taxon>
        <taxon>Thermales</taxon>
        <taxon>Thermaceae</taxon>
        <taxon>Thermus</taxon>
    </lineage>
</organism>
<evidence type="ECO:0000313" key="6">
    <source>
        <dbReference type="Proteomes" id="UP000287306"/>
    </source>
</evidence>
<dbReference type="Gene3D" id="3.10.180.10">
    <property type="entry name" value="2,3-Dihydroxybiphenyl 1,2-Dioxygenase, domain 1"/>
    <property type="match status" value="1"/>
</dbReference>
<protein>
    <submittedName>
        <fullName evidence="4">Glyoxalase</fullName>
    </submittedName>
</protein>
<dbReference type="InterPro" id="IPR004360">
    <property type="entry name" value="Glyas_Fos-R_dOase_dom"/>
</dbReference>
<name>A0A348XPV3_THESC</name>
<dbReference type="PANTHER" id="PTHR21366">
    <property type="entry name" value="GLYOXALASE FAMILY PROTEIN"/>
    <property type="match status" value="1"/>
</dbReference>
<dbReference type="Proteomes" id="UP000286712">
    <property type="component" value="Unassembled WGS sequence"/>
</dbReference>
<comment type="caution">
    <text evidence="4">The sequence shown here is derived from an EMBL/GenBank/DDBJ whole genome shotgun (WGS) entry which is preliminary data.</text>
</comment>
<dbReference type="AlphaFoldDB" id="A0A348XPV3"/>
<dbReference type="Proteomes" id="UP000287306">
    <property type="component" value="Unassembled WGS sequence"/>
</dbReference>
<reference evidence="5 6" key="1">
    <citation type="journal article" date="2019" name="Extremophiles">
        <title>Biogeography of thermophiles and predominance of Thermus scotoductus in domestic water heaters.</title>
        <authorList>
            <person name="Wilpiszeski R.L."/>
            <person name="Zhang Z."/>
            <person name="House C.H."/>
        </authorList>
    </citation>
    <scope>NUCLEOTIDE SEQUENCE [LARGE SCALE GENOMIC DNA]</scope>
    <source>
        <strain evidence="3 6">25_S25</strain>
        <strain evidence="4 5">27_S27</strain>
        <strain evidence="2 7">38_S38</strain>
    </source>
</reference>
<dbReference type="RefSeq" id="WP_015717815.1">
    <property type="nucleotide sequence ID" value="NZ_DAHVNI010000013.1"/>
</dbReference>
<dbReference type="PANTHER" id="PTHR21366:SF22">
    <property type="entry name" value="VOC DOMAIN-CONTAINING PROTEIN"/>
    <property type="match status" value="1"/>
</dbReference>
<evidence type="ECO:0000259" key="1">
    <source>
        <dbReference type="PROSITE" id="PS51819"/>
    </source>
</evidence>
<evidence type="ECO:0000313" key="3">
    <source>
        <dbReference type="EMBL" id="RTH23828.1"/>
    </source>
</evidence>
<dbReference type="SUPFAM" id="SSF54593">
    <property type="entry name" value="Glyoxalase/Bleomycin resistance protein/Dihydroxybiphenyl dioxygenase"/>
    <property type="match status" value="1"/>
</dbReference>
<dbReference type="InterPro" id="IPR029068">
    <property type="entry name" value="Glyas_Bleomycin-R_OHBP_Dase"/>
</dbReference>
<dbReference type="EMBL" id="PELW01000007">
    <property type="protein sequence ID" value="RTH28732.1"/>
    <property type="molecule type" value="Genomic_DNA"/>
</dbReference>
<dbReference type="Pfam" id="PF00903">
    <property type="entry name" value="Glyoxalase"/>
    <property type="match status" value="1"/>
</dbReference>
<dbReference type="EMBL" id="PELM01000462">
    <property type="protein sequence ID" value="RTG99588.1"/>
    <property type="molecule type" value="Genomic_DNA"/>
</dbReference>
<dbReference type="InterPro" id="IPR050383">
    <property type="entry name" value="GlyoxalaseI/FosfomycinResist"/>
</dbReference>
<evidence type="ECO:0000313" key="5">
    <source>
        <dbReference type="Proteomes" id="UP000286712"/>
    </source>
</evidence>
<feature type="domain" description="VOC" evidence="1">
    <location>
        <begin position="2"/>
        <end position="120"/>
    </location>
</feature>
<evidence type="ECO:0000313" key="7">
    <source>
        <dbReference type="Proteomes" id="UP000288082"/>
    </source>
</evidence>